<dbReference type="AlphaFoldDB" id="A0AAQ3QFV0"/>
<reference evidence="2 3" key="1">
    <citation type="submission" date="2023-10" db="EMBL/GenBank/DDBJ databases">
        <title>Chromosome-scale genome assembly provides insights into flower coloration mechanisms of Canna indica.</title>
        <authorList>
            <person name="Li C."/>
        </authorList>
    </citation>
    <scope>NUCLEOTIDE SEQUENCE [LARGE SCALE GENOMIC DNA]</scope>
    <source>
        <tissue evidence="2">Flower</tissue>
    </source>
</reference>
<evidence type="ECO:0000313" key="3">
    <source>
        <dbReference type="Proteomes" id="UP001327560"/>
    </source>
</evidence>
<protein>
    <submittedName>
        <fullName evidence="2">Bet1-like protein</fullName>
    </submittedName>
</protein>
<dbReference type="EMBL" id="CP136894">
    <property type="protein sequence ID" value="WOL09434.1"/>
    <property type="molecule type" value="Genomic_DNA"/>
</dbReference>
<keyword evidence="1" id="KW-0812">Transmembrane</keyword>
<feature type="transmembrane region" description="Helical" evidence="1">
    <location>
        <begin position="29"/>
        <end position="49"/>
    </location>
</feature>
<accession>A0AAQ3QFV0</accession>
<keyword evidence="1" id="KW-0472">Membrane</keyword>
<keyword evidence="1" id="KW-1133">Transmembrane helix</keyword>
<keyword evidence="3" id="KW-1185">Reference proteome</keyword>
<sequence length="71" mass="8173">MTLIKAQAELKNNMRRINKKIIQQGSNHVFMSSCLLSVLFPSLSMVQILQKMRIEMTRGKRMWSPPSINPA</sequence>
<evidence type="ECO:0000256" key="1">
    <source>
        <dbReference type="SAM" id="Phobius"/>
    </source>
</evidence>
<organism evidence="2 3">
    <name type="scientific">Canna indica</name>
    <name type="common">Indian-shot</name>
    <dbReference type="NCBI Taxonomy" id="4628"/>
    <lineage>
        <taxon>Eukaryota</taxon>
        <taxon>Viridiplantae</taxon>
        <taxon>Streptophyta</taxon>
        <taxon>Embryophyta</taxon>
        <taxon>Tracheophyta</taxon>
        <taxon>Spermatophyta</taxon>
        <taxon>Magnoliopsida</taxon>
        <taxon>Liliopsida</taxon>
        <taxon>Zingiberales</taxon>
        <taxon>Cannaceae</taxon>
        <taxon>Canna</taxon>
    </lineage>
</organism>
<name>A0AAQ3QFV0_9LILI</name>
<dbReference type="PROSITE" id="PS51257">
    <property type="entry name" value="PROKAR_LIPOPROTEIN"/>
    <property type="match status" value="1"/>
</dbReference>
<gene>
    <name evidence="2" type="ORF">Cni_G18187</name>
</gene>
<dbReference type="Proteomes" id="UP001327560">
    <property type="component" value="Chromosome 5"/>
</dbReference>
<proteinExistence type="predicted"/>
<evidence type="ECO:0000313" key="2">
    <source>
        <dbReference type="EMBL" id="WOL09434.1"/>
    </source>
</evidence>